<evidence type="ECO:0000313" key="1">
    <source>
        <dbReference type="EMBL" id="MBB6475410.1"/>
    </source>
</evidence>
<dbReference type="Proteomes" id="UP000555564">
    <property type="component" value="Unassembled WGS sequence"/>
</dbReference>
<name>A0A7X0IHM7_9ACTN</name>
<dbReference type="EMBL" id="JACHIU010000001">
    <property type="protein sequence ID" value="MBB6475410.1"/>
    <property type="molecule type" value="Genomic_DNA"/>
</dbReference>
<dbReference type="InterPro" id="IPR036388">
    <property type="entry name" value="WH-like_DNA-bd_sf"/>
</dbReference>
<dbReference type="GO" id="GO:0016740">
    <property type="term" value="F:transferase activity"/>
    <property type="evidence" value="ECO:0007669"/>
    <property type="project" value="UniProtKB-KW"/>
</dbReference>
<protein>
    <submittedName>
        <fullName evidence="1">Putative nucleotidyltransferase</fullName>
    </submittedName>
</protein>
<organism evidence="1 2">
    <name type="scientific">Sphaerisporangium rubeum</name>
    <dbReference type="NCBI Taxonomy" id="321317"/>
    <lineage>
        <taxon>Bacteria</taxon>
        <taxon>Bacillati</taxon>
        <taxon>Actinomycetota</taxon>
        <taxon>Actinomycetes</taxon>
        <taxon>Streptosporangiales</taxon>
        <taxon>Streptosporangiaceae</taxon>
        <taxon>Sphaerisporangium</taxon>
    </lineage>
</organism>
<accession>A0A7X0IHM7</accession>
<proteinExistence type="predicted"/>
<sequence length="204" mass="22089">MGTSAPDLLPIFRSRFQADLLTRVYLSPEREFSITELSALLDHPISTTQREVDRLVVAGLVTEHRVGRTRLIRANTGTAVYRPLAQLLAASFGPPAIIADEFAAVKDIHALKIFGSWAARYHGHPGPQPVDIDLLVIGSPLRGDVYDAAERAEHRLGLSVNAVIRTVMSWQSSADGLIQQIKGSPVLDVATPPGPEAQSALDSR</sequence>
<dbReference type="SUPFAM" id="SSF46785">
    <property type="entry name" value="Winged helix' DNA-binding domain"/>
    <property type="match status" value="1"/>
</dbReference>
<dbReference type="AlphaFoldDB" id="A0A7X0IHM7"/>
<dbReference type="RefSeq" id="WP_184984700.1">
    <property type="nucleotide sequence ID" value="NZ_BAAALO010000052.1"/>
</dbReference>
<comment type="caution">
    <text evidence="1">The sequence shown here is derived from an EMBL/GenBank/DDBJ whole genome shotgun (WGS) entry which is preliminary data.</text>
</comment>
<dbReference type="Gene3D" id="1.10.10.10">
    <property type="entry name" value="Winged helix-like DNA-binding domain superfamily/Winged helix DNA-binding domain"/>
    <property type="match status" value="1"/>
</dbReference>
<keyword evidence="1" id="KW-0808">Transferase</keyword>
<gene>
    <name evidence="1" type="ORF">BJ992_004841</name>
</gene>
<reference evidence="1 2" key="1">
    <citation type="submission" date="2020-08" db="EMBL/GenBank/DDBJ databases">
        <title>Sequencing the genomes of 1000 actinobacteria strains.</title>
        <authorList>
            <person name="Klenk H.-P."/>
        </authorList>
    </citation>
    <scope>NUCLEOTIDE SEQUENCE [LARGE SCALE GENOMIC DNA]</scope>
    <source>
        <strain evidence="1 2">DSM 44936</strain>
    </source>
</reference>
<evidence type="ECO:0000313" key="2">
    <source>
        <dbReference type="Proteomes" id="UP000555564"/>
    </source>
</evidence>
<keyword evidence="2" id="KW-1185">Reference proteome</keyword>
<dbReference type="InterPro" id="IPR036390">
    <property type="entry name" value="WH_DNA-bd_sf"/>
</dbReference>